<dbReference type="RefSeq" id="WP_245909382.1">
    <property type="nucleotide sequence ID" value="NZ_QJJS01000002.1"/>
</dbReference>
<evidence type="ECO:0000259" key="3">
    <source>
        <dbReference type="SMART" id="SM00382"/>
    </source>
</evidence>
<dbReference type="PANTHER" id="PTHR23077:SF171">
    <property type="entry name" value="NUCLEAR VALOSIN-CONTAINING PROTEIN-LIKE"/>
    <property type="match status" value="1"/>
</dbReference>
<feature type="domain" description="AAA+ ATPase" evidence="3">
    <location>
        <begin position="491"/>
        <end position="620"/>
    </location>
</feature>
<dbReference type="InterPro" id="IPR003593">
    <property type="entry name" value="AAA+_ATPase"/>
</dbReference>
<sequence>MDMNLPREITFENQRQPVRSVVQLWALRMLVGMQGQHSHLYSRHLDLERLQAWLDLSIVTDELGGEADKKQVHAALERLHRELEQQAPAVPVELARNVGRLRELVGLSEVDSRLLEFATLLHTDALLESVANTLGDLSTRATSTCLAQLLKLPLVEVRESLGARGALARSGLLTLSRGGQETLKDKLDIVSNQFAEKLVHSEIDVMQLMRDMVSPSSPGHLTLADFAHVRPTVDVLGTYLQGALATGRTGVNVLIYGQPGVGKNQLVKAIAQSLGVDLFEVASEDEDGDPISGNRRLRAYRASQNFFGCQQSLILFDEVEDVFHGTSEDSPFAGRTTHHVRKAWINRMLEGNAVPTFWLTNLVECLDAAFIRRFDVVLELTVPPRRQREQIIREACQGLLDEPAVARMAESQVLTPGVVTRAAAVVRSLGEPPAAGATAAVQRLIDNTLRAQGHEAMGVSGPEALASFYDPQVANTGADLQRIAAGLARTGEGRLCFYGPPGTGKTACARWLARELGRPAMVVRASDLMSKWVGDNERNIARVFRQAQDDGAVLVIDEVDSFLQNRREARQNWEVTLVNEMLTQMESHSGIFIASTNLMDGFDPAALRRFDLKLRFDALRPEQALALCLQHCAALGLPEPDTASRQRLEALKQLTPGDFTAVVRQHRFSPFGSVIDLVAALEGECALKQPGRHPIGFVH</sequence>
<dbReference type="GO" id="GO:0005524">
    <property type="term" value="F:ATP binding"/>
    <property type="evidence" value="ECO:0007669"/>
    <property type="project" value="UniProtKB-KW"/>
</dbReference>
<keyword evidence="1" id="KW-0547">Nucleotide-binding</keyword>
<accession>A0A318H5I4</accession>
<dbReference type="InterPro" id="IPR003959">
    <property type="entry name" value="ATPase_AAA_core"/>
</dbReference>
<dbReference type="AlphaFoldDB" id="A0A318H5I4"/>
<feature type="domain" description="AAA+ ATPase" evidence="3">
    <location>
        <begin position="249"/>
        <end position="384"/>
    </location>
</feature>
<keyword evidence="5" id="KW-1185">Reference proteome</keyword>
<dbReference type="InterPro" id="IPR027417">
    <property type="entry name" value="P-loop_NTPase"/>
</dbReference>
<evidence type="ECO:0000256" key="2">
    <source>
        <dbReference type="ARBA" id="ARBA00022840"/>
    </source>
</evidence>
<keyword evidence="2" id="KW-0067">ATP-binding</keyword>
<proteinExistence type="predicted"/>
<dbReference type="GO" id="GO:0016887">
    <property type="term" value="F:ATP hydrolysis activity"/>
    <property type="evidence" value="ECO:0007669"/>
    <property type="project" value="InterPro"/>
</dbReference>
<evidence type="ECO:0000313" key="4">
    <source>
        <dbReference type="EMBL" id="PXW98707.1"/>
    </source>
</evidence>
<dbReference type="PANTHER" id="PTHR23077">
    <property type="entry name" value="AAA-FAMILY ATPASE"/>
    <property type="match status" value="1"/>
</dbReference>
<name>A0A318H5I4_9BURK</name>
<dbReference type="SUPFAM" id="SSF52540">
    <property type="entry name" value="P-loop containing nucleoside triphosphate hydrolases"/>
    <property type="match status" value="2"/>
</dbReference>
<evidence type="ECO:0000313" key="5">
    <source>
        <dbReference type="Proteomes" id="UP000247811"/>
    </source>
</evidence>
<evidence type="ECO:0000256" key="1">
    <source>
        <dbReference type="ARBA" id="ARBA00022741"/>
    </source>
</evidence>
<gene>
    <name evidence="4" type="ORF">C7444_102187</name>
</gene>
<dbReference type="Gene3D" id="3.40.50.300">
    <property type="entry name" value="P-loop containing nucleotide triphosphate hydrolases"/>
    <property type="match status" value="2"/>
</dbReference>
<organism evidence="4 5">
    <name type="scientific">Sphaerotilus hippei</name>
    <dbReference type="NCBI Taxonomy" id="744406"/>
    <lineage>
        <taxon>Bacteria</taxon>
        <taxon>Pseudomonadati</taxon>
        <taxon>Pseudomonadota</taxon>
        <taxon>Betaproteobacteria</taxon>
        <taxon>Burkholderiales</taxon>
        <taxon>Sphaerotilaceae</taxon>
        <taxon>Sphaerotilus</taxon>
    </lineage>
</organism>
<dbReference type="CDD" id="cd19481">
    <property type="entry name" value="RecA-like_protease"/>
    <property type="match status" value="1"/>
</dbReference>
<dbReference type="EMBL" id="QJJS01000002">
    <property type="protein sequence ID" value="PXW98707.1"/>
    <property type="molecule type" value="Genomic_DNA"/>
</dbReference>
<dbReference type="SMART" id="SM00382">
    <property type="entry name" value="AAA"/>
    <property type="match status" value="2"/>
</dbReference>
<protein>
    <submittedName>
        <fullName evidence="4">SpoVK/Ycf46/Vps4 family AAA+-type ATPase</fullName>
    </submittedName>
</protein>
<reference evidence="4 5" key="1">
    <citation type="submission" date="2018-05" db="EMBL/GenBank/DDBJ databases">
        <title>Genomic Encyclopedia of Type Strains, Phase IV (KMG-IV): sequencing the most valuable type-strain genomes for metagenomic binning, comparative biology and taxonomic classification.</title>
        <authorList>
            <person name="Goeker M."/>
        </authorList>
    </citation>
    <scope>NUCLEOTIDE SEQUENCE [LARGE SCALE GENOMIC DNA]</scope>
    <source>
        <strain evidence="4 5">DSM 566</strain>
    </source>
</reference>
<dbReference type="Pfam" id="PF00004">
    <property type="entry name" value="AAA"/>
    <property type="match status" value="2"/>
</dbReference>
<dbReference type="InterPro" id="IPR050168">
    <property type="entry name" value="AAA_ATPase_domain"/>
</dbReference>
<dbReference type="Proteomes" id="UP000247811">
    <property type="component" value="Unassembled WGS sequence"/>
</dbReference>
<comment type="caution">
    <text evidence="4">The sequence shown here is derived from an EMBL/GenBank/DDBJ whole genome shotgun (WGS) entry which is preliminary data.</text>
</comment>